<dbReference type="Proteomes" id="UP000054567">
    <property type="component" value="Unassembled WGS sequence"/>
</dbReference>
<proteinExistence type="predicted"/>
<dbReference type="AlphaFoldDB" id="A0A0J6HZ28"/>
<feature type="region of interest" description="Disordered" evidence="1">
    <location>
        <begin position="151"/>
        <end position="186"/>
    </location>
</feature>
<dbReference type="VEuPathDB" id="FungiDB:CPAG_00584"/>
<protein>
    <submittedName>
        <fullName evidence="2">Uncharacterized protein</fullName>
    </submittedName>
</protein>
<accession>A0A0J6HZ28</accession>
<name>A0A0J6HZ28_COCPO</name>
<evidence type="ECO:0000313" key="2">
    <source>
        <dbReference type="EMBL" id="KMM64232.1"/>
    </source>
</evidence>
<gene>
    <name evidence="2" type="ORF">CPAG_00584</name>
</gene>
<evidence type="ECO:0000313" key="3">
    <source>
        <dbReference type="Proteomes" id="UP000054567"/>
    </source>
</evidence>
<sequence length="186" mass="20224">MLFWSDHLHIIVVRRSRHIIAGTVRSYKSGEWTLCIIFRSGTRQRKKKAFERPNSIVIGSVQSPSPCPPRSIAAGARGIVRNHSGLVLSRTTFCLTGTNLHNTIHSAEEVLFISECEAMEYSIPIWWLRIPTSRGAAQTFDSPPIDAGCSPMTQSASSAGSFPGGPFSSGELQVAPSSCAPSRIAR</sequence>
<organism evidence="2 3">
    <name type="scientific">Coccidioides posadasii RMSCC 3488</name>
    <dbReference type="NCBI Taxonomy" id="454284"/>
    <lineage>
        <taxon>Eukaryota</taxon>
        <taxon>Fungi</taxon>
        <taxon>Dikarya</taxon>
        <taxon>Ascomycota</taxon>
        <taxon>Pezizomycotina</taxon>
        <taxon>Eurotiomycetes</taxon>
        <taxon>Eurotiomycetidae</taxon>
        <taxon>Onygenales</taxon>
        <taxon>Onygenaceae</taxon>
        <taxon>Coccidioides</taxon>
    </lineage>
</organism>
<reference evidence="3" key="2">
    <citation type="journal article" date="2009" name="Genome Res.">
        <title>Comparative genomic analyses of the human fungal pathogens Coccidioides and their relatives.</title>
        <authorList>
            <person name="Sharpton T.J."/>
            <person name="Stajich J.E."/>
            <person name="Rounsley S.D."/>
            <person name="Gardner M.J."/>
            <person name="Wortman J.R."/>
            <person name="Jordar V.S."/>
            <person name="Maiti R."/>
            <person name="Kodira C.D."/>
            <person name="Neafsey D.E."/>
            <person name="Zeng Q."/>
            <person name="Hung C.-Y."/>
            <person name="McMahan C."/>
            <person name="Muszewska A."/>
            <person name="Grynberg M."/>
            <person name="Mandel M.A."/>
            <person name="Kellner E.M."/>
            <person name="Barker B.M."/>
            <person name="Galgiani J.N."/>
            <person name="Orbach M.J."/>
            <person name="Kirkland T.N."/>
            <person name="Cole G.T."/>
            <person name="Henn M.R."/>
            <person name="Birren B.W."/>
            <person name="Taylor J.W."/>
        </authorList>
    </citation>
    <scope>NUCLEOTIDE SEQUENCE [LARGE SCALE GENOMIC DNA]</scope>
    <source>
        <strain evidence="3">RMSCC 3488</strain>
    </source>
</reference>
<reference evidence="2 3" key="1">
    <citation type="submission" date="2007-06" db="EMBL/GenBank/DDBJ databases">
        <title>The Genome Sequence of Coccidioides posadasii RMSCC_3488.</title>
        <authorList>
            <consortium name="Coccidioides Genome Resources Consortium"/>
            <consortium name="The Broad Institute Genome Sequencing Platform"/>
            <person name="Henn M.R."/>
            <person name="Sykes S."/>
            <person name="Young S."/>
            <person name="Jaffe D."/>
            <person name="Berlin A."/>
            <person name="Alvarez P."/>
            <person name="Butler J."/>
            <person name="Gnerre S."/>
            <person name="Grabherr M."/>
            <person name="Mauceli E."/>
            <person name="Brockman W."/>
            <person name="Kodira C."/>
            <person name="Alvarado L."/>
            <person name="Zeng Q."/>
            <person name="Crawford M."/>
            <person name="Antoine C."/>
            <person name="Devon K."/>
            <person name="Galgiani J."/>
            <person name="Orsborn K."/>
            <person name="Lewis M.L."/>
            <person name="Nusbaum C."/>
            <person name="Galagan J."/>
            <person name="Birren B."/>
        </authorList>
    </citation>
    <scope>NUCLEOTIDE SEQUENCE [LARGE SCALE GENOMIC DNA]</scope>
    <source>
        <strain evidence="2 3">RMSCC 3488</strain>
    </source>
</reference>
<evidence type="ECO:0000256" key="1">
    <source>
        <dbReference type="SAM" id="MobiDB-lite"/>
    </source>
</evidence>
<reference evidence="3" key="3">
    <citation type="journal article" date="2010" name="Genome Res.">
        <title>Population genomic sequencing of Coccidioides fungi reveals recent hybridization and transposon control.</title>
        <authorList>
            <person name="Neafsey D.E."/>
            <person name="Barker B.M."/>
            <person name="Sharpton T.J."/>
            <person name="Stajich J.E."/>
            <person name="Park D.J."/>
            <person name="Whiston E."/>
            <person name="Hung C.-Y."/>
            <person name="McMahan C."/>
            <person name="White J."/>
            <person name="Sykes S."/>
            <person name="Heiman D."/>
            <person name="Young S."/>
            <person name="Zeng Q."/>
            <person name="Abouelleil A."/>
            <person name="Aftuck L."/>
            <person name="Bessette D."/>
            <person name="Brown A."/>
            <person name="FitzGerald M."/>
            <person name="Lui A."/>
            <person name="Macdonald J.P."/>
            <person name="Priest M."/>
            <person name="Orbach M.J."/>
            <person name="Galgiani J.N."/>
            <person name="Kirkland T.N."/>
            <person name="Cole G.T."/>
            <person name="Birren B.W."/>
            <person name="Henn M.R."/>
            <person name="Taylor J.W."/>
            <person name="Rounsley S.D."/>
        </authorList>
    </citation>
    <scope>NUCLEOTIDE SEQUENCE [LARGE SCALE GENOMIC DNA]</scope>
    <source>
        <strain evidence="3">RMSCC 3488</strain>
    </source>
</reference>
<feature type="compositionally biased region" description="Low complexity" evidence="1">
    <location>
        <begin position="155"/>
        <end position="170"/>
    </location>
</feature>
<dbReference type="EMBL" id="DS268109">
    <property type="protein sequence ID" value="KMM64232.1"/>
    <property type="molecule type" value="Genomic_DNA"/>
</dbReference>